<protein>
    <submittedName>
        <fullName evidence="2">Uncharacterized protein</fullName>
    </submittedName>
</protein>
<sequence>MRAFLTIFIPLLLPSAIYWLYLNIRQRQGLPFREVPWTWLGGAGIFLAMAALIVTWYADAEPTSGRYVPPQVIDGKVVPGHFE</sequence>
<keyword evidence="1" id="KW-0812">Transmembrane</keyword>
<keyword evidence="3" id="KW-1185">Reference proteome</keyword>
<accession>A0A4R6WX77</accession>
<gene>
    <name evidence="2" type="ORF">A8950_0559</name>
</gene>
<dbReference type="AlphaFoldDB" id="A0A4R6WX77"/>
<keyword evidence="1" id="KW-0472">Membrane</keyword>
<reference evidence="2 3" key="1">
    <citation type="submission" date="2019-03" db="EMBL/GenBank/DDBJ databases">
        <title>Genomic Encyclopedia of Type Strains, Phase III (KMG-III): the genomes of soil and plant-associated and newly described type strains.</title>
        <authorList>
            <person name="Whitman W."/>
        </authorList>
    </citation>
    <scope>NUCLEOTIDE SEQUENCE [LARGE SCALE GENOMIC DNA]</scope>
    <source>
        <strain evidence="2 3">CGMCC 1.7660</strain>
    </source>
</reference>
<evidence type="ECO:0000256" key="1">
    <source>
        <dbReference type="SAM" id="Phobius"/>
    </source>
</evidence>
<proteinExistence type="predicted"/>
<dbReference type="OrthoDB" id="7366326at2"/>
<evidence type="ECO:0000313" key="2">
    <source>
        <dbReference type="EMBL" id="TDQ84013.1"/>
    </source>
</evidence>
<feature type="transmembrane region" description="Helical" evidence="1">
    <location>
        <begin position="36"/>
        <end position="58"/>
    </location>
</feature>
<feature type="transmembrane region" description="Helical" evidence="1">
    <location>
        <begin position="6"/>
        <end position="24"/>
    </location>
</feature>
<name>A0A4R6WX77_9PROT</name>
<comment type="caution">
    <text evidence="2">The sequence shown here is derived from an EMBL/GenBank/DDBJ whole genome shotgun (WGS) entry which is preliminary data.</text>
</comment>
<dbReference type="RefSeq" id="WP_133612079.1">
    <property type="nucleotide sequence ID" value="NZ_SNYW01000006.1"/>
</dbReference>
<organism evidence="2 3">
    <name type="scientific">Dongia mobilis</name>
    <dbReference type="NCBI Taxonomy" id="578943"/>
    <lineage>
        <taxon>Bacteria</taxon>
        <taxon>Pseudomonadati</taxon>
        <taxon>Pseudomonadota</taxon>
        <taxon>Alphaproteobacteria</taxon>
        <taxon>Rhodospirillales</taxon>
        <taxon>Dongiaceae</taxon>
        <taxon>Dongia</taxon>
    </lineage>
</organism>
<dbReference type="Proteomes" id="UP000295783">
    <property type="component" value="Unassembled WGS sequence"/>
</dbReference>
<evidence type="ECO:0000313" key="3">
    <source>
        <dbReference type="Proteomes" id="UP000295783"/>
    </source>
</evidence>
<keyword evidence="1" id="KW-1133">Transmembrane helix</keyword>
<dbReference type="EMBL" id="SNYW01000006">
    <property type="protein sequence ID" value="TDQ84013.1"/>
    <property type="molecule type" value="Genomic_DNA"/>
</dbReference>